<dbReference type="Proteomes" id="UP000199053">
    <property type="component" value="Unassembled WGS sequence"/>
</dbReference>
<dbReference type="OrthoDB" id="5419186at2"/>
<keyword evidence="3" id="KW-1185">Reference proteome</keyword>
<proteinExistence type="predicted"/>
<reference evidence="3" key="1">
    <citation type="submission" date="2016-10" db="EMBL/GenBank/DDBJ databases">
        <authorList>
            <person name="Varghese N."/>
            <person name="Submissions S."/>
        </authorList>
    </citation>
    <scope>NUCLEOTIDE SEQUENCE [LARGE SCALE GENOMIC DNA]</scope>
    <source>
        <strain evidence="3">DSM 16995</strain>
    </source>
</reference>
<organism evidence="2 3">
    <name type="scientific">Maridesulfovibrio ferrireducens</name>
    <dbReference type="NCBI Taxonomy" id="246191"/>
    <lineage>
        <taxon>Bacteria</taxon>
        <taxon>Pseudomonadati</taxon>
        <taxon>Thermodesulfobacteriota</taxon>
        <taxon>Desulfovibrionia</taxon>
        <taxon>Desulfovibrionales</taxon>
        <taxon>Desulfovibrionaceae</taxon>
        <taxon>Maridesulfovibrio</taxon>
    </lineage>
</organism>
<dbReference type="PANTHER" id="PTHR38834:SF3">
    <property type="entry name" value="SOLUTE-BINDING PROTEIN FAMILY 3_N-TERMINAL DOMAIN-CONTAINING PROTEIN"/>
    <property type="match status" value="1"/>
</dbReference>
<dbReference type="AlphaFoldDB" id="A0A1G9FPS7"/>
<dbReference type="Gene3D" id="3.40.190.10">
    <property type="entry name" value="Periplasmic binding protein-like II"/>
    <property type="match status" value="2"/>
</dbReference>
<evidence type="ECO:0000259" key="1">
    <source>
        <dbReference type="Pfam" id="PF00497"/>
    </source>
</evidence>
<dbReference type="SUPFAM" id="SSF53850">
    <property type="entry name" value="Periplasmic binding protein-like II"/>
    <property type="match status" value="1"/>
</dbReference>
<accession>A0A1G9FPS7</accession>
<dbReference type="Pfam" id="PF00497">
    <property type="entry name" value="SBP_bac_3"/>
    <property type="match status" value="1"/>
</dbReference>
<protein>
    <submittedName>
        <fullName evidence="2">Polar amino acid transport system substrate-binding protein</fullName>
    </submittedName>
</protein>
<gene>
    <name evidence="2" type="ORF">SAMN05660337_1647</name>
</gene>
<sequence length="255" mass="28886">MKALIIAIMLTILFIPAPSIAKKQLSLVTDSFPPLYYQENGENKGSYCELLDLTFKEMKIPYTLSFMPWERALRMAETQKTDGIPGTAKTEKRKRLLIFPEEPLSVIDVVLFYRKNEGFQFNGTSSLAGKKIGTINGYSYGEEFDQSNLFIKEEVSSLKLNFLKLKAKRIDLVIAYKEVGLHTLQKLNLTDQITYSPTPVHSSALYLAFSQKPGHGRLAKKFSRALRKIKTTDAFQKIMQKPGLRTAPKPSKIIN</sequence>
<dbReference type="InterPro" id="IPR001638">
    <property type="entry name" value="Solute-binding_3/MltF_N"/>
</dbReference>
<evidence type="ECO:0000313" key="3">
    <source>
        <dbReference type="Proteomes" id="UP000199053"/>
    </source>
</evidence>
<dbReference type="EMBL" id="FNGA01000002">
    <property type="protein sequence ID" value="SDK90367.1"/>
    <property type="molecule type" value="Genomic_DNA"/>
</dbReference>
<dbReference type="RefSeq" id="WP_092159969.1">
    <property type="nucleotide sequence ID" value="NZ_FNGA01000002.1"/>
</dbReference>
<name>A0A1G9FPS7_9BACT</name>
<dbReference type="PANTHER" id="PTHR38834">
    <property type="entry name" value="PERIPLASMIC SUBSTRATE BINDING PROTEIN FAMILY 3"/>
    <property type="match status" value="1"/>
</dbReference>
<evidence type="ECO:0000313" key="2">
    <source>
        <dbReference type="EMBL" id="SDK90367.1"/>
    </source>
</evidence>
<dbReference type="STRING" id="246191.SAMN05660337_1647"/>
<feature type="domain" description="Solute-binding protein family 3/N-terminal" evidence="1">
    <location>
        <begin position="28"/>
        <end position="241"/>
    </location>
</feature>